<dbReference type="AlphaFoldDB" id="A0A0B7A085"/>
<gene>
    <name evidence="2" type="primary">ORF87030</name>
</gene>
<dbReference type="InterPro" id="IPR036249">
    <property type="entry name" value="Thioredoxin-like_sf"/>
</dbReference>
<evidence type="ECO:0000313" key="2">
    <source>
        <dbReference type="EMBL" id="CEK73501.1"/>
    </source>
</evidence>
<sequence>FQHVSVISSEQIQELIESPSVSVLYFYVKDSQNVREFLEEFEKSAKYLKVYNITLAMYKCSGDLNDHEMCKQDNVDNNVYTYQNGAELLTFTLETMFDVNSIIANALQLLLLHQ</sequence>
<accession>A0A0B7A085</accession>
<evidence type="ECO:0000259" key="1">
    <source>
        <dbReference type="Pfam" id="PF24508"/>
    </source>
</evidence>
<name>A0A0B7A085_9EUPU</name>
<feature type="domain" description="TXNDC16 N-terminal" evidence="1">
    <location>
        <begin position="5"/>
        <end position="107"/>
    </location>
</feature>
<feature type="non-terminal residue" evidence="2">
    <location>
        <position position="1"/>
    </location>
</feature>
<protein>
    <recommendedName>
        <fullName evidence="1">TXNDC16 N-terminal domain-containing protein</fullName>
    </recommendedName>
</protein>
<dbReference type="Pfam" id="PF24508">
    <property type="entry name" value="TXNDC16_N"/>
    <property type="match status" value="1"/>
</dbReference>
<feature type="non-terminal residue" evidence="2">
    <location>
        <position position="114"/>
    </location>
</feature>
<proteinExistence type="predicted"/>
<dbReference type="InterPro" id="IPR057639">
    <property type="entry name" value="TXNDC16_N"/>
</dbReference>
<reference evidence="2" key="1">
    <citation type="submission" date="2014-12" db="EMBL/GenBank/DDBJ databases">
        <title>Insight into the proteome of Arion vulgaris.</title>
        <authorList>
            <person name="Aradska J."/>
            <person name="Bulat T."/>
            <person name="Smidak R."/>
            <person name="Sarate P."/>
            <person name="Gangsoo J."/>
            <person name="Sialana F."/>
            <person name="Bilban M."/>
            <person name="Lubec G."/>
        </authorList>
    </citation>
    <scope>NUCLEOTIDE SEQUENCE</scope>
    <source>
        <tissue evidence="2">Skin</tissue>
    </source>
</reference>
<dbReference type="EMBL" id="HACG01026636">
    <property type="protein sequence ID" value="CEK73501.1"/>
    <property type="molecule type" value="Transcribed_RNA"/>
</dbReference>
<organism evidence="2">
    <name type="scientific">Arion vulgaris</name>
    <dbReference type="NCBI Taxonomy" id="1028688"/>
    <lineage>
        <taxon>Eukaryota</taxon>
        <taxon>Metazoa</taxon>
        <taxon>Spiralia</taxon>
        <taxon>Lophotrochozoa</taxon>
        <taxon>Mollusca</taxon>
        <taxon>Gastropoda</taxon>
        <taxon>Heterobranchia</taxon>
        <taxon>Euthyneura</taxon>
        <taxon>Panpulmonata</taxon>
        <taxon>Eupulmonata</taxon>
        <taxon>Stylommatophora</taxon>
        <taxon>Helicina</taxon>
        <taxon>Arionoidea</taxon>
        <taxon>Arionidae</taxon>
        <taxon>Arion</taxon>
    </lineage>
</organism>
<dbReference type="SUPFAM" id="SSF52833">
    <property type="entry name" value="Thioredoxin-like"/>
    <property type="match status" value="1"/>
</dbReference>